<dbReference type="Proteomes" id="UP001500889">
    <property type="component" value="Chromosome E"/>
</dbReference>
<dbReference type="AlphaFoldDB" id="A0AAU9G8K3"/>
<organism evidence="2 3">
    <name type="scientific">Drosophila madeirensis</name>
    <name type="common">Fruit fly</name>
    <dbReference type="NCBI Taxonomy" id="30013"/>
    <lineage>
        <taxon>Eukaryota</taxon>
        <taxon>Metazoa</taxon>
        <taxon>Ecdysozoa</taxon>
        <taxon>Arthropoda</taxon>
        <taxon>Hexapoda</taxon>
        <taxon>Insecta</taxon>
        <taxon>Pterygota</taxon>
        <taxon>Neoptera</taxon>
        <taxon>Endopterygota</taxon>
        <taxon>Diptera</taxon>
        <taxon>Brachycera</taxon>
        <taxon>Muscomorpha</taxon>
        <taxon>Ephydroidea</taxon>
        <taxon>Drosophilidae</taxon>
        <taxon>Drosophila</taxon>
        <taxon>Sophophora</taxon>
    </lineage>
</organism>
<evidence type="ECO:0000256" key="1">
    <source>
        <dbReference type="SAM" id="SignalP"/>
    </source>
</evidence>
<evidence type="ECO:0000313" key="2">
    <source>
        <dbReference type="EMBL" id="BFG04913.1"/>
    </source>
</evidence>
<proteinExistence type="predicted"/>
<feature type="signal peptide" evidence="1">
    <location>
        <begin position="1"/>
        <end position="21"/>
    </location>
</feature>
<keyword evidence="1" id="KW-0732">Signal</keyword>
<reference evidence="2 3" key="1">
    <citation type="submission" date="2024-02" db="EMBL/GenBank/DDBJ databases">
        <title>A chromosome-level genome assembly of Drosophila madeirensis, a fruit fly species endemic to Madeira island.</title>
        <authorList>
            <person name="Tomihara K."/>
            <person name="Llopart A."/>
            <person name="Yamamoto D."/>
        </authorList>
    </citation>
    <scope>NUCLEOTIDE SEQUENCE [LARGE SCALE GENOMIC DNA]</scope>
    <source>
        <strain evidence="2 3">RF1</strain>
    </source>
</reference>
<accession>A0AAU9G8K3</accession>
<evidence type="ECO:0000313" key="3">
    <source>
        <dbReference type="Proteomes" id="UP001500889"/>
    </source>
</evidence>
<feature type="chain" id="PRO_5043851983" evidence="1">
    <location>
        <begin position="22"/>
        <end position="73"/>
    </location>
</feature>
<name>A0AAU9G8K3_DROMD</name>
<dbReference type="EMBL" id="AP029267">
    <property type="protein sequence ID" value="BFG04913.1"/>
    <property type="molecule type" value="Genomic_DNA"/>
</dbReference>
<sequence>MLSKVLLIFGFLLMSWQWALTMPSRSSGHAAAPPAAAQNFSSDFMVQSIFDLPPNCKPGEVATGPHQRCRHQA</sequence>
<protein>
    <submittedName>
        <fullName evidence="2">Uncharacterized protein</fullName>
    </submittedName>
</protein>
<keyword evidence="3" id="KW-1185">Reference proteome</keyword>
<gene>
    <name evidence="2" type="ORF">DMAD_03767</name>
</gene>